<evidence type="ECO:0000256" key="1">
    <source>
        <dbReference type="ARBA" id="ARBA00008857"/>
    </source>
</evidence>
<dbReference type="Gene3D" id="1.10.443.10">
    <property type="entry name" value="Intergrase catalytic core"/>
    <property type="match status" value="1"/>
</dbReference>
<dbReference type="GO" id="GO:0015074">
    <property type="term" value="P:DNA integration"/>
    <property type="evidence" value="ECO:0007669"/>
    <property type="project" value="UniProtKB-KW"/>
</dbReference>
<sequence length="310" mass="35170">MKLADAVARYVEHKQSMGMRFHTERRTLKSFCQWLGETDLAQIEPDPVRAFLAGTGPVTRFWQRKHEVLAGFYRFAVARGYVTNSPLPRTVPKPSQHFVPYIFSLAELKRLLDATESCEHSRGAMTAATCRTLLLLLYGTGLRISEALSLTLADVDLDRAFLVVRESKFYKTRLLPIGPDLQGILSQYLARRPGDRAADSRFIVSRTGTAVSRAAAEGTFCRLRQHANVLRHDDARYQPRLHDIRHTFAVHRLVSWYRAGADVQRLLPHLATYLGHVNIAATQRYLTLTPELLGEASERFERYAMGGHHD</sequence>
<reference evidence="6" key="2">
    <citation type="submission" date="2023-01" db="EMBL/GenBank/DDBJ databases">
        <authorList>
            <person name="Sun Q."/>
            <person name="Evtushenko L."/>
        </authorList>
    </citation>
    <scope>NUCLEOTIDE SEQUENCE</scope>
    <source>
        <strain evidence="6">VKM B-2935</strain>
    </source>
</reference>
<proteinExistence type="inferred from homology"/>
<name>A0A9W6NGJ5_9PSED</name>
<dbReference type="Proteomes" id="UP001143328">
    <property type="component" value="Unassembled WGS sequence"/>
</dbReference>
<dbReference type="PANTHER" id="PTHR30349:SF41">
    <property type="entry name" value="INTEGRASE_RECOMBINASE PROTEIN MJ0367-RELATED"/>
    <property type="match status" value="1"/>
</dbReference>
<dbReference type="Pfam" id="PF00589">
    <property type="entry name" value="Phage_integrase"/>
    <property type="match status" value="1"/>
</dbReference>
<keyword evidence="3" id="KW-0238">DNA-binding</keyword>
<evidence type="ECO:0000313" key="7">
    <source>
        <dbReference type="Proteomes" id="UP001143328"/>
    </source>
</evidence>
<organism evidence="6 7">
    <name type="scientific">Pseudomonas turukhanskensis</name>
    <dbReference type="NCBI Taxonomy" id="1806536"/>
    <lineage>
        <taxon>Bacteria</taxon>
        <taxon>Pseudomonadati</taxon>
        <taxon>Pseudomonadota</taxon>
        <taxon>Gammaproteobacteria</taxon>
        <taxon>Pseudomonadales</taxon>
        <taxon>Pseudomonadaceae</taxon>
        <taxon>Pseudomonas</taxon>
    </lineage>
</organism>
<gene>
    <name evidence="6" type="ORF">GCM10017655_39280</name>
</gene>
<dbReference type="RefSeq" id="WP_271197033.1">
    <property type="nucleotide sequence ID" value="NZ_BSFN01000014.1"/>
</dbReference>
<dbReference type="InterPro" id="IPR011010">
    <property type="entry name" value="DNA_brk_join_enz"/>
</dbReference>
<dbReference type="InterPro" id="IPR002104">
    <property type="entry name" value="Integrase_catalytic"/>
</dbReference>
<dbReference type="InterPro" id="IPR050090">
    <property type="entry name" value="Tyrosine_recombinase_XerCD"/>
</dbReference>
<accession>A0A9W6NGJ5</accession>
<dbReference type="SUPFAM" id="SSF56349">
    <property type="entry name" value="DNA breaking-rejoining enzymes"/>
    <property type="match status" value="1"/>
</dbReference>
<dbReference type="PROSITE" id="PS51898">
    <property type="entry name" value="TYR_RECOMBINASE"/>
    <property type="match status" value="1"/>
</dbReference>
<keyword evidence="2" id="KW-0229">DNA integration</keyword>
<comment type="caution">
    <text evidence="6">The sequence shown here is derived from an EMBL/GenBank/DDBJ whole genome shotgun (WGS) entry which is preliminary data.</text>
</comment>
<evidence type="ECO:0000256" key="2">
    <source>
        <dbReference type="ARBA" id="ARBA00022908"/>
    </source>
</evidence>
<dbReference type="GO" id="GO:0006310">
    <property type="term" value="P:DNA recombination"/>
    <property type="evidence" value="ECO:0007669"/>
    <property type="project" value="UniProtKB-KW"/>
</dbReference>
<evidence type="ECO:0000313" key="6">
    <source>
        <dbReference type="EMBL" id="GLK90864.1"/>
    </source>
</evidence>
<comment type="similarity">
    <text evidence="1">Belongs to the 'phage' integrase family.</text>
</comment>
<dbReference type="PANTHER" id="PTHR30349">
    <property type="entry name" value="PHAGE INTEGRASE-RELATED"/>
    <property type="match status" value="1"/>
</dbReference>
<protein>
    <submittedName>
        <fullName evidence="6">Integrase/recombinase y4rB</fullName>
    </submittedName>
</protein>
<feature type="domain" description="Tyr recombinase" evidence="5">
    <location>
        <begin position="98"/>
        <end position="298"/>
    </location>
</feature>
<dbReference type="InterPro" id="IPR010998">
    <property type="entry name" value="Integrase_recombinase_N"/>
</dbReference>
<dbReference type="EMBL" id="BSFN01000014">
    <property type="protein sequence ID" value="GLK90864.1"/>
    <property type="molecule type" value="Genomic_DNA"/>
</dbReference>
<dbReference type="Gene3D" id="1.10.150.130">
    <property type="match status" value="1"/>
</dbReference>
<evidence type="ECO:0000259" key="5">
    <source>
        <dbReference type="PROSITE" id="PS51898"/>
    </source>
</evidence>
<evidence type="ECO:0000256" key="3">
    <source>
        <dbReference type="ARBA" id="ARBA00023125"/>
    </source>
</evidence>
<keyword evidence="7" id="KW-1185">Reference proteome</keyword>
<keyword evidence="4" id="KW-0233">DNA recombination</keyword>
<dbReference type="InterPro" id="IPR013762">
    <property type="entry name" value="Integrase-like_cat_sf"/>
</dbReference>
<dbReference type="GO" id="GO:0003677">
    <property type="term" value="F:DNA binding"/>
    <property type="evidence" value="ECO:0007669"/>
    <property type="project" value="UniProtKB-KW"/>
</dbReference>
<reference evidence="6" key="1">
    <citation type="journal article" date="2014" name="Int. J. Syst. Evol. Microbiol.">
        <title>Complete genome sequence of Corynebacterium casei LMG S-19264T (=DSM 44701T), isolated from a smear-ripened cheese.</title>
        <authorList>
            <consortium name="US DOE Joint Genome Institute (JGI-PGF)"/>
            <person name="Walter F."/>
            <person name="Albersmeier A."/>
            <person name="Kalinowski J."/>
            <person name="Ruckert C."/>
        </authorList>
    </citation>
    <scope>NUCLEOTIDE SEQUENCE</scope>
    <source>
        <strain evidence="6">VKM B-2935</strain>
    </source>
</reference>
<evidence type="ECO:0000256" key="4">
    <source>
        <dbReference type="ARBA" id="ARBA00023172"/>
    </source>
</evidence>
<dbReference type="AlphaFoldDB" id="A0A9W6NGJ5"/>